<dbReference type="GO" id="GO:0009307">
    <property type="term" value="P:DNA restriction-modification system"/>
    <property type="evidence" value="ECO:0007669"/>
    <property type="project" value="UniProtKB-KW"/>
</dbReference>
<evidence type="ECO:0000259" key="8">
    <source>
        <dbReference type="Pfam" id="PF02384"/>
    </source>
</evidence>
<dbReference type="InterPro" id="IPR051537">
    <property type="entry name" value="DNA_Adenine_Mtase"/>
</dbReference>
<reference evidence="11 12" key="1">
    <citation type="submission" date="2018-08" db="EMBL/GenBank/DDBJ databases">
        <title>A genome reference for cultivated species of the human gut microbiota.</title>
        <authorList>
            <person name="Zou Y."/>
            <person name="Xue W."/>
            <person name="Luo G."/>
        </authorList>
    </citation>
    <scope>NUCLEOTIDE SEQUENCE [LARGE SCALE GENOMIC DNA]</scope>
    <source>
        <strain evidence="9 11">AF28-11</strain>
        <strain evidence="10 12">AM34-25</strain>
    </source>
</reference>
<keyword evidence="6" id="KW-0680">Restriction system</keyword>
<evidence type="ECO:0000313" key="12">
    <source>
        <dbReference type="Proteomes" id="UP000284514"/>
    </source>
</evidence>
<dbReference type="Pfam" id="PF02384">
    <property type="entry name" value="N6_Mtase"/>
    <property type="match status" value="1"/>
</dbReference>
<comment type="catalytic activity">
    <reaction evidence="7">
        <text>a 2'-deoxyadenosine in DNA + S-adenosyl-L-methionine = an N(6)-methyl-2'-deoxyadenosine in DNA + S-adenosyl-L-homocysteine + H(+)</text>
        <dbReference type="Rhea" id="RHEA:15197"/>
        <dbReference type="Rhea" id="RHEA-COMP:12418"/>
        <dbReference type="Rhea" id="RHEA-COMP:12419"/>
        <dbReference type="ChEBI" id="CHEBI:15378"/>
        <dbReference type="ChEBI" id="CHEBI:57856"/>
        <dbReference type="ChEBI" id="CHEBI:59789"/>
        <dbReference type="ChEBI" id="CHEBI:90615"/>
        <dbReference type="ChEBI" id="CHEBI:90616"/>
        <dbReference type="EC" id="2.1.1.72"/>
    </reaction>
</comment>
<dbReference type="InterPro" id="IPR029063">
    <property type="entry name" value="SAM-dependent_MTases_sf"/>
</dbReference>
<gene>
    <name evidence="10" type="ORF">DW831_20815</name>
    <name evidence="9" type="ORF">DWY92_19170</name>
</gene>
<evidence type="ECO:0000256" key="5">
    <source>
        <dbReference type="ARBA" id="ARBA00022691"/>
    </source>
</evidence>
<sequence>MNACTPMEVRELEKLIVSLAYKCGTDVSRIFDDFLIYIIHGFSPGEKALENWKYEKEQVAMFYKMYTEWVLIMKRQVCLSGWYDAFGELYMSCIAGNARKQSNGQFFTPAHICDLMAELCGSQDNSVELCGDPACGSGRNLLAWHVKHLSSYLCAEDIDRTCCLMTVCNFLIHGCVGEVIWHDSLNPDTYYDGWKVNERLAITGLPTIRRIAKEESVVWRTWQNQRDDAKGHVITPIKKINIRKKREEAKRMQLDLFD</sequence>
<comment type="similarity">
    <text evidence="1">Belongs to the N(4)/N(6)-methyltransferase family.</text>
</comment>
<feature type="domain" description="DNA methylase adenine-specific" evidence="8">
    <location>
        <begin position="84"/>
        <end position="189"/>
    </location>
</feature>
<comment type="caution">
    <text evidence="10">The sequence shown here is derived from an EMBL/GenBank/DDBJ whole genome shotgun (WGS) entry which is preliminary data.</text>
</comment>
<evidence type="ECO:0000313" key="9">
    <source>
        <dbReference type="EMBL" id="RGQ47536.1"/>
    </source>
</evidence>
<dbReference type="AlphaFoldDB" id="A0A414BA77"/>
<name>A0A414BA77_BACUN</name>
<evidence type="ECO:0000256" key="1">
    <source>
        <dbReference type="ARBA" id="ARBA00006594"/>
    </source>
</evidence>
<dbReference type="GO" id="GO:0009007">
    <property type="term" value="F:site-specific DNA-methyltransferase (adenine-specific) activity"/>
    <property type="evidence" value="ECO:0007669"/>
    <property type="project" value="UniProtKB-EC"/>
</dbReference>
<evidence type="ECO:0000313" key="10">
    <source>
        <dbReference type="EMBL" id="RHC70377.1"/>
    </source>
</evidence>
<dbReference type="GO" id="GO:0008170">
    <property type="term" value="F:N-methyltransferase activity"/>
    <property type="evidence" value="ECO:0007669"/>
    <property type="project" value="InterPro"/>
</dbReference>
<dbReference type="EMBL" id="QSIF01000076">
    <property type="protein sequence ID" value="RHC70377.1"/>
    <property type="molecule type" value="Genomic_DNA"/>
</dbReference>
<dbReference type="InterPro" id="IPR003356">
    <property type="entry name" value="DNA_methylase_A-5"/>
</dbReference>
<dbReference type="Proteomes" id="UP000283680">
    <property type="component" value="Unassembled WGS sequence"/>
</dbReference>
<dbReference type="GO" id="GO:0032259">
    <property type="term" value="P:methylation"/>
    <property type="evidence" value="ECO:0007669"/>
    <property type="project" value="UniProtKB-KW"/>
</dbReference>
<evidence type="ECO:0000256" key="6">
    <source>
        <dbReference type="ARBA" id="ARBA00022747"/>
    </source>
</evidence>
<dbReference type="SUPFAM" id="SSF53335">
    <property type="entry name" value="S-adenosyl-L-methionine-dependent methyltransferases"/>
    <property type="match status" value="1"/>
</dbReference>
<proteinExistence type="inferred from homology"/>
<organism evidence="10 12">
    <name type="scientific">Bacteroides uniformis</name>
    <dbReference type="NCBI Taxonomy" id="820"/>
    <lineage>
        <taxon>Bacteria</taxon>
        <taxon>Pseudomonadati</taxon>
        <taxon>Bacteroidota</taxon>
        <taxon>Bacteroidia</taxon>
        <taxon>Bacteroidales</taxon>
        <taxon>Bacteroidaceae</taxon>
        <taxon>Bacteroides</taxon>
    </lineage>
</organism>
<evidence type="ECO:0000256" key="2">
    <source>
        <dbReference type="ARBA" id="ARBA00011900"/>
    </source>
</evidence>
<evidence type="ECO:0000256" key="3">
    <source>
        <dbReference type="ARBA" id="ARBA00022603"/>
    </source>
</evidence>
<dbReference type="Gene3D" id="3.40.50.150">
    <property type="entry name" value="Vaccinia Virus protein VP39"/>
    <property type="match status" value="1"/>
</dbReference>
<dbReference type="GO" id="GO:0003677">
    <property type="term" value="F:DNA binding"/>
    <property type="evidence" value="ECO:0007669"/>
    <property type="project" value="InterPro"/>
</dbReference>
<accession>A0A414BA77</accession>
<evidence type="ECO:0000256" key="7">
    <source>
        <dbReference type="ARBA" id="ARBA00047942"/>
    </source>
</evidence>
<dbReference type="PANTHER" id="PTHR42933:SF3">
    <property type="entry name" value="TYPE I RESTRICTION ENZYME MJAVIII METHYLASE SUBUNIT"/>
    <property type="match status" value="1"/>
</dbReference>
<dbReference type="EMBL" id="QRTH01000015">
    <property type="protein sequence ID" value="RGQ47536.1"/>
    <property type="molecule type" value="Genomic_DNA"/>
</dbReference>
<keyword evidence="5" id="KW-0949">S-adenosyl-L-methionine</keyword>
<protein>
    <recommendedName>
        <fullName evidence="2">site-specific DNA-methyltransferase (adenine-specific)</fullName>
        <ecNumber evidence="2">2.1.1.72</ecNumber>
    </recommendedName>
</protein>
<dbReference type="PANTHER" id="PTHR42933">
    <property type="entry name" value="SLR6095 PROTEIN"/>
    <property type="match status" value="1"/>
</dbReference>
<dbReference type="PRINTS" id="PR00507">
    <property type="entry name" value="N12N6MTFRASE"/>
</dbReference>
<evidence type="ECO:0000256" key="4">
    <source>
        <dbReference type="ARBA" id="ARBA00022679"/>
    </source>
</evidence>
<dbReference type="EC" id="2.1.1.72" evidence="2"/>
<evidence type="ECO:0000313" key="11">
    <source>
        <dbReference type="Proteomes" id="UP000283680"/>
    </source>
</evidence>
<keyword evidence="3 10" id="KW-0489">Methyltransferase</keyword>
<dbReference type="Proteomes" id="UP000284514">
    <property type="component" value="Unassembled WGS sequence"/>
</dbReference>
<keyword evidence="4 10" id="KW-0808">Transferase</keyword>